<gene>
    <name evidence="1" type="ORF">JMJ35_007413</name>
</gene>
<comment type="caution">
    <text evidence="1">The sequence shown here is derived from an EMBL/GenBank/DDBJ whole genome shotgun (WGS) entry which is preliminary data.</text>
</comment>
<name>A0AA39QY03_9LECA</name>
<proteinExistence type="predicted"/>
<accession>A0AA39QY03</accession>
<organism evidence="1 2">
    <name type="scientific">Cladonia borealis</name>
    <dbReference type="NCBI Taxonomy" id="184061"/>
    <lineage>
        <taxon>Eukaryota</taxon>
        <taxon>Fungi</taxon>
        <taxon>Dikarya</taxon>
        <taxon>Ascomycota</taxon>
        <taxon>Pezizomycotina</taxon>
        <taxon>Lecanoromycetes</taxon>
        <taxon>OSLEUM clade</taxon>
        <taxon>Lecanoromycetidae</taxon>
        <taxon>Lecanorales</taxon>
        <taxon>Lecanorineae</taxon>
        <taxon>Cladoniaceae</taxon>
        <taxon>Cladonia</taxon>
    </lineage>
</organism>
<dbReference type="Proteomes" id="UP001166286">
    <property type="component" value="Unassembled WGS sequence"/>
</dbReference>
<sequence>MSSPSSFQNASAVNALLTSFLPELERLEIAYDLTTSDPATYVQNLVELSGTLLYGDLCPNPIISSRIIPRSVLLHPTANANLIDTYRSVVADGTWFVGCSIINVADFPIRPSHTPNAVLPAWRDAIAIAIPTTLGTGRTPRPTLPQRTSS</sequence>
<reference evidence="1" key="1">
    <citation type="submission" date="2023-03" db="EMBL/GenBank/DDBJ databases">
        <title>Complete genome of Cladonia borealis.</title>
        <authorList>
            <person name="Park H."/>
        </authorList>
    </citation>
    <scope>NUCLEOTIDE SEQUENCE</scope>
    <source>
        <strain evidence="1">ANT050790</strain>
    </source>
</reference>
<keyword evidence="2" id="KW-1185">Reference proteome</keyword>
<dbReference type="EMBL" id="JAFEKC020000017">
    <property type="protein sequence ID" value="KAK0510019.1"/>
    <property type="molecule type" value="Genomic_DNA"/>
</dbReference>
<evidence type="ECO:0000313" key="1">
    <source>
        <dbReference type="EMBL" id="KAK0510019.1"/>
    </source>
</evidence>
<evidence type="ECO:0000313" key="2">
    <source>
        <dbReference type="Proteomes" id="UP001166286"/>
    </source>
</evidence>
<protein>
    <submittedName>
        <fullName evidence="1">Uncharacterized protein</fullName>
    </submittedName>
</protein>
<dbReference type="AlphaFoldDB" id="A0AA39QY03"/>